<proteinExistence type="predicted"/>
<reference evidence="2 3" key="1">
    <citation type="submission" date="2023-07" db="EMBL/GenBank/DDBJ databases">
        <title>Genomic Encyclopedia of Type Strains, Phase IV (KMG-IV): sequencing the most valuable type-strain genomes for metagenomic binning, comparative biology and taxonomic classification.</title>
        <authorList>
            <person name="Goeker M."/>
        </authorList>
    </citation>
    <scope>NUCLEOTIDE SEQUENCE [LARGE SCALE GENOMIC DNA]</scope>
    <source>
        <strain evidence="2 3">DSM 17273</strain>
    </source>
</reference>
<comment type="caution">
    <text evidence="2">The sequence shown here is derived from an EMBL/GenBank/DDBJ whole genome shotgun (WGS) entry which is preliminary data.</text>
</comment>
<dbReference type="EMBL" id="JAVDQI010000005">
    <property type="protein sequence ID" value="MDR6223011.1"/>
    <property type="molecule type" value="Genomic_DNA"/>
</dbReference>
<sequence length="259" mass="29219">MELMFFLYVIVLIVIFLLALILLAPIAVAFDVNGGLSGVRSNVSLKWMFLSYSFSGQPDAKEVPVTNGTTSAEESTTKVDTTKEDTTKVDTTKEDTTKVDTTKEDTTKEDTTKEDTTKEDTTKEDTTKEDTDHPLKNTYEMARKGYAIKGQFFHLMKGLLFQLHIRDLAFDLTYGLPDPADTGMLCGYLHTLASIVRGRARSFSYSLYPVFMEEAFDVHLSGSIRFRIGSFIPPLLMFIFNVKVLKTGWWFAKNRYSSS</sequence>
<evidence type="ECO:0000256" key="1">
    <source>
        <dbReference type="SAM" id="MobiDB-lite"/>
    </source>
</evidence>
<feature type="compositionally biased region" description="Basic and acidic residues" evidence="1">
    <location>
        <begin position="75"/>
        <end position="133"/>
    </location>
</feature>
<evidence type="ECO:0000313" key="3">
    <source>
        <dbReference type="Proteomes" id="UP001185015"/>
    </source>
</evidence>
<dbReference type="Pfam" id="PF11167">
    <property type="entry name" value="DUF2953"/>
    <property type="match status" value="1"/>
</dbReference>
<feature type="region of interest" description="Disordered" evidence="1">
    <location>
        <begin position="61"/>
        <end position="133"/>
    </location>
</feature>
<dbReference type="InterPro" id="IPR021338">
    <property type="entry name" value="DUF2953"/>
</dbReference>
<protein>
    <recommendedName>
        <fullName evidence="4">DUF2953 domain-containing protein</fullName>
    </recommendedName>
</protein>
<accession>A0AA90Z8V3</accession>
<name>A0AA90Z8V3_9EURY</name>
<evidence type="ECO:0008006" key="4">
    <source>
        <dbReference type="Google" id="ProtNLM"/>
    </source>
</evidence>
<evidence type="ECO:0000313" key="2">
    <source>
        <dbReference type="EMBL" id="MDR6223011.1"/>
    </source>
</evidence>
<dbReference type="AlphaFoldDB" id="A0AA90Z8V3"/>
<organism evidence="2 3">
    <name type="scientific">Methanococcoides alaskense</name>
    <dbReference type="NCBI Taxonomy" id="325778"/>
    <lineage>
        <taxon>Archaea</taxon>
        <taxon>Methanobacteriati</taxon>
        <taxon>Methanobacteriota</taxon>
        <taxon>Stenosarchaea group</taxon>
        <taxon>Methanomicrobia</taxon>
        <taxon>Methanosarcinales</taxon>
        <taxon>Methanosarcinaceae</taxon>
        <taxon>Methanococcoides</taxon>
    </lineage>
</organism>
<keyword evidence="3" id="KW-1185">Reference proteome</keyword>
<dbReference type="Proteomes" id="UP001185015">
    <property type="component" value="Unassembled WGS sequence"/>
</dbReference>
<gene>
    <name evidence="2" type="ORF">J2750_001473</name>
</gene>